<dbReference type="InterPro" id="IPR001202">
    <property type="entry name" value="WW_dom"/>
</dbReference>
<dbReference type="Gene3D" id="2.20.70.10">
    <property type="match status" value="2"/>
</dbReference>
<feature type="region of interest" description="Disordered" evidence="1">
    <location>
        <begin position="938"/>
        <end position="1029"/>
    </location>
</feature>
<reference evidence="3" key="1">
    <citation type="journal article" date="2023" name="Genome Biol. Evol.">
        <title>First Whole Genome Sequence and Flow Cytometry Genome Size Data for the Lichen-Forming Fungus Ramalina farinacea (Ascomycota).</title>
        <authorList>
            <person name="Llewellyn T."/>
            <person name="Mian S."/>
            <person name="Hill R."/>
            <person name="Leitch I.J."/>
            <person name="Gaya E."/>
        </authorList>
    </citation>
    <scope>NUCLEOTIDE SEQUENCE</scope>
    <source>
        <strain evidence="3">LIQ254RAFAR</strain>
    </source>
</reference>
<dbReference type="Proteomes" id="UP001161017">
    <property type="component" value="Unassembled WGS sequence"/>
</dbReference>
<sequence>MGSLVATQHKEIHDDDELRERMLERRLANRADVREISVVTCSPSEKFSSLVEQASKRSTSGLTATMHWAIEVGDQYFELQRGHYDPTRTGLRMSKWDDQQRSQILRRYRQGSTAMTDDEIRAVGDDHFRRLNKMHINNYDIWCNNCQVAVLSMLRDIGGLAYYRFKLKSLHEWVRDFFCRSILAITRLYYRHRGCDQAVIARNEKALNNTLHVITSRSMHYPKRQWIKQDIAEANGVAKRLSTVRDHWFLTVLESSLSLRKGVENSYVRRGADGKPELNFEAVRQAVKGIFDDDESPTGLAWLKTIPWLTAGFVVGTPRWAAAVISIAVEQVSQNAQSHRGIRGGMEQALVGIGVSPKLQDSPFVGVHPTKNKSLNKQGQIIKKPPSKIPAGDSRLVARYERCQSATGVPFYLDHCDKSQSWDPPEHQEMCLRILDAPLSRRWEEKVEAGRTWYENRVTGDIRNTRPGSSEIWVTKKKVTPDWMKPTFMALPAGWELCRSEDGQMFYRNHNTDPPSSTDYHPMRSEIEAERMVLLPEWNVEWDVDRGKKYRNLESGEIRWKAVDGPSQTNPDRAKPAKEEIQQGFIEPLPQNWTLEVDLQGRKLYKNQRTGAQRSTHPLSDKRKVLRPDWEMRYTPASRRYWLHLSRDGRGTTWWTRNRLLKNTSLKNNARGWRLTENQVDWEWFEGGDIAHTEIPVLDLNDPADFEFREYPLLLPETTMNPDGTFLEPLPPDWVRRIREDGKPRYRDFKSGSESDQHPCEEERVSLPGMWEMRYTRHGRRYFLNHATGCTWWTNPLEDKQQQMMRSDAGQIQDGWRQLEDGRGWQRFSEYPNASLELQSVKSFSPSTLDGLEDMPAEERTDIWRSLDFAKDWSKTIASSEKVANAVTQFNNQRRTLSENGKLLKLRQWSTKTRSKKEASCGAEDVDPEVYDSTVLSEEPESMIETGNEPCNDTSVPKPKTSKSWSRRASALLKQRSRGSSGAEGSPHVSEVLEEDSEVGSGSSEHVQGLGLQYEASPDAEMPSKQVDT</sequence>
<feature type="domain" description="WW" evidence="2">
    <location>
        <begin position="765"/>
        <end position="798"/>
    </location>
</feature>
<dbReference type="PROSITE" id="PS50020">
    <property type="entry name" value="WW_DOMAIN_2"/>
    <property type="match status" value="3"/>
</dbReference>
<dbReference type="GO" id="GO:0016301">
    <property type="term" value="F:kinase activity"/>
    <property type="evidence" value="ECO:0007669"/>
    <property type="project" value="UniProtKB-KW"/>
</dbReference>
<keyword evidence="3" id="KW-0418">Kinase</keyword>
<dbReference type="AlphaFoldDB" id="A0AA43QTA7"/>
<proteinExistence type="predicted"/>
<feature type="domain" description="WW" evidence="2">
    <location>
        <begin position="394"/>
        <end position="427"/>
    </location>
</feature>
<evidence type="ECO:0000313" key="3">
    <source>
        <dbReference type="EMBL" id="MDI1490463.1"/>
    </source>
</evidence>
<protein>
    <submittedName>
        <fullName evidence="3">Membrane-associated guanylate kinase, WW and PDZ domain-containing protein 3</fullName>
    </submittedName>
</protein>
<evidence type="ECO:0000259" key="2">
    <source>
        <dbReference type="PROSITE" id="PS50020"/>
    </source>
</evidence>
<dbReference type="SMART" id="SM00456">
    <property type="entry name" value="WW"/>
    <property type="match status" value="6"/>
</dbReference>
<evidence type="ECO:0000256" key="1">
    <source>
        <dbReference type="SAM" id="MobiDB-lite"/>
    </source>
</evidence>
<evidence type="ECO:0000313" key="4">
    <source>
        <dbReference type="Proteomes" id="UP001161017"/>
    </source>
</evidence>
<organism evidence="3 4">
    <name type="scientific">Ramalina farinacea</name>
    <dbReference type="NCBI Taxonomy" id="258253"/>
    <lineage>
        <taxon>Eukaryota</taxon>
        <taxon>Fungi</taxon>
        <taxon>Dikarya</taxon>
        <taxon>Ascomycota</taxon>
        <taxon>Pezizomycotina</taxon>
        <taxon>Lecanoromycetes</taxon>
        <taxon>OSLEUM clade</taxon>
        <taxon>Lecanoromycetidae</taxon>
        <taxon>Lecanorales</taxon>
        <taxon>Lecanorineae</taxon>
        <taxon>Ramalinaceae</taxon>
        <taxon>Ramalina</taxon>
    </lineage>
</organism>
<keyword evidence="4" id="KW-1185">Reference proteome</keyword>
<accession>A0AA43QTA7</accession>
<name>A0AA43QTA7_9LECA</name>
<feature type="domain" description="WW" evidence="2">
    <location>
        <begin position="489"/>
        <end position="512"/>
    </location>
</feature>
<gene>
    <name evidence="3" type="primary">MAGI3</name>
    <name evidence="3" type="ORF">OHK93_001666</name>
</gene>
<dbReference type="CDD" id="cd00201">
    <property type="entry name" value="WW"/>
    <property type="match status" value="1"/>
</dbReference>
<keyword evidence="3" id="KW-0808">Transferase</keyword>
<dbReference type="SUPFAM" id="SSF51045">
    <property type="entry name" value="WW domain"/>
    <property type="match status" value="2"/>
</dbReference>
<dbReference type="EMBL" id="JAPUFD010000012">
    <property type="protein sequence ID" value="MDI1490463.1"/>
    <property type="molecule type" value="Genomic_DNA"/>
</dbReference>
<comment type="caution">
    <text evidence="3">The sequence shown here is derived from an EMBL/GenBank/DDBJ whole genome shotgun (WGS) entry which is preliminary data.</text>
</comment>
<dbReference type="InterPro" id="IPR036020">
    <property type="entry name" value="WW_dom_sf"/>
</dbReference>